<dbReference type="InterPro" id="IPR018946">
    <property type="entry name" value="PhoD-like_MPP"/>
</dbReference>
<evidence type="ECO:0000313" key="5">
    <source>
        <dbReference type="Proteomes" id="UP000199675"/>
    </source>
</evidence>
<feature type="domain" description="Phospholipase D N-terminal" evidence="3">
    <location>
        <begin position="62"/>
        <end position="155"/>
    </location>
</feature>
<reference evidence="4 5" key="1">
    <citation type="submission" date="2016-10" db="EMBL/GenBank/DDBJ databases">
        <authorList>
            <person name="de Groot N.N."/>
        </authorList>
    </citation>
    <scope>NUCLEOTIDE SEQUENCE [LARGE SCALE GENOMIC DNA]</scope>
    <source>
        <strain evidence="4 5">CGMCC 1.7059</strain>
    </source>
</reference>
<sequence length="585" mass="64843">MDHRRRNILKGLAATSLGTTLAGCIGSSGGDSGDSPVDGSVDGSGDLPGDDTRNPVVVAFEHGVASGDPLADRVILWTRVTPTEALPRQVGPVTVQLVVARDAQMTDVVHRYQAETGIERDFCVKVDADGLQSDSWYYYQFSVGHVRSPIGRTRTFPAAGAAAERSRFAVVSCSNYAYGLFSVYRAVAQQSDLDFVLHLGDYVYEYGPGEYGDYPGREPLPAHEMITLDDYRQRHAQYKAEEELQGVHRQFPLICIWDDHELANDTYRDGAENHTEASEGSWQDRRVAAVRAYFEWMPVRQLPMNNERLWRQFAFGDLIDLFMMDTRLEGRDVQVDSPLSVDRSNPDRRLVSEEQMQWLQGGLTGSSAHWRFIGQQVMFAELNIARTVVEAGTLGLPAPDALNDQLVVLNVDQWDGYVADRDRILQTLDDNGIDNTVILTGDIHTSWANEIYVDNSLIGNVLTSPVAAEFVAPSVTSPGLEEPLGEPGADLAAVAVSLVNPHMKYVELKSRGFVLMDVTRERAQAEYYYVASISEPDRMGELDAAKTKVVGVDSGSSRIYEDRQLSFPRAVRTALFNPRIQDQIG</sequence>
<dbReference type="Proteomes" id="UP000199675">
    <property type="component" value="Unassembled WGS sequence"/>
</dbReference>
<dbReference type="AlphaFoldDB" id="A0A1H2SG35"/>
<proteinExistence type="predicted"/>
<feature type="domain" description="PhoD-like phosphatase metallophosphatase" evidence="2">
    <location>
        <begin position="168"/>
        <end position="527"/>
    </location>
</feature>
<dbReference type="Pfam" id="PF16655">
    <property type="entry name" value="PhoD_N"/>
    <property type="match status" value="1"/>
</dbReference>
<dbReference type="PANTHER" id="PTHR43606:SF7">
    <property type="entry name" value="PHOSPHATASE, PUTATIVE (AFU_ORTHOLOGUE AFUA_6G08710)-RELATED"/>
    <property type="match status" value="1"/>
</dbReference>
<feature type="compositionally biased region" description="Low complexity" evidence="1">
    <location>
        <begin position="33"/>
        <end position="47"/>
    </location>
</feature>
<gene>
    <name evidence="4" type="ORF">SAMN04487960_102122</name>
</gene>
<dbReference type="InterPro" id="IPR038607">
    <property type="entry name" value="PhoD-like_sf"/>
</dbReference>
<dbReference type="RefSeq" id="WP_091811491.1">
    <property type="nucleotide sequence ID" value="NZ_FNNE01000002.1"/>
</dbReference>
<dbReference type="Gene3D" id="3.60.21.70">
    <property type="entry name" value="PhoD-like phosphatase"/>
    <property type="match status" value="1"/>
</dbReference>
<dbReference type="OrthoDB" id="327733at2"/>
<dbReference type="InterPro" id="IPR052900">
    <property type="entry name" value="Phospholipid_Metab_Enz"/>
</dbReference>
<dbReference type="PROSITE" id="PS51257">
    <property type="entry name" value="PROKAR_LIPOPROTEIN"/>
    <property type="match status" value="1"/>
</dbReference>
<evidence type="ECO:0000259" key="2">
    <source>
        <dbReference type="Pfam" id="PF09423"/>
    </source>
</evidence>
<evidence type="ECO:0000256" key="1">
    <source>
        <dbReference type="SAM" id="MobiDB-lite"/>
    </source>
</evidence>
<accession>A0A1H2SG35</accession>
<protein>
    <submittedName>
        <fullName evidence="4">Alkaline phosphatase D</fullName>
    </submittedName>
</protein>
<dbReference type="STRING" id="488533.SAMN04487960_102122"/>
<keyword evidence="5" id="KW-1185">Reference proteome</keyword>
<dbReference type="InterPro" id="IPR029052">
    <property type="entry name" value="Metallo-depent_PP-like"/>
</dbReference>
<dbReference type="CDD" id="cd07389">
    <property type="entry name" value="MPP_PhoD"/>
    <property type="match status" value="1"/>
</dbReference>
<dbReference type="PANTHER" id="PTHR43606">
    <property type="entry name" value="PHOSPHATASE, PUTATIVE (AFU_ORTHOLOGUE AFUA_6G08710)-RELATED"/>
    <property type="match status" value="1"/>
</dbReference>
<evidence type="ECO:0000259" key="3">
    <source>
        <dbReference type="Pfam" id="PF16655"/>
    </source>
</evidence>
<organism evidence="4 5">
    <name type="scientific">Marinobacter mobilis</name>
    <dbReference type="NCBI Taxonomy" id="488533"/>
    <lineage>
        <taxon>Bacteria</taxon>
        <taxon>Pseudomonadati</taxon>
        <taxon>Pseudomonadota</taxon>
        <taxon>Gammaproteobacteria</taxon>
        <taxon>Pseudomonadales</taxon>
        <taxon>Marinobacteraceae</taxon>
        <taxon>Marinobacter</taxon>
    </lineage>
</organism>
<evidence type="ECO:0000313" key="4">
    <source>
        <dbReference type="EMBL" id="SDW30570.1"/>
    </source>
</evidence>
<name>A0A1H2SG35_9GAMM</name>
<dbReference type="Pfam" id="PF09423">
    <property type="entry name" value="PhoD"/>
    <property type="match status" value="1"/>
</dbReference>
<dbReference type="EMBL" id="FNNE01000002">
    <property type="protein sequence ID" value="SDW30570.1"/>
    <property type="molecule type" value="Genomic_DNA"/>
</dbReference>
<dbReference type="SUPFAM" id="SSF56300">
    <property type="entry name" value="Metallo-dependent phosphatases"/>
    <property type="match status" value="1"/>
</dbReference>
<dbReference type="InterPro" id="IPR032093">
    <property type="entry name" value="PhoD_N"/>
</dbReference>
<feature type="region of interest" description="Disordered" evidence="1">
    <location>
        <begin position="27"/>
        <end position="52"/>
    </location>
</feature>
<dbReference type="Gene3D" id="2.60.40.380">
    <property type="entry name" value="Purple acid phosphatase-like, N-terminal"/>
    <property type="match status" value="1"/>
</dbReference>